<evidence type="ECO:0000259" key="6">
    <source>
        <dbReference type="PROSITE" id="PS50977"/>
    </source>
</evidence>
<evidence type="ECO:0000256" key="2">
    <source>
        <dbReference type="ARBA" id="ARBA00023015"/>
    </source>
</evidence>
<dbReference type="InterPro" id="IPR009057">
    <property type="entry name" value="Homeodomain-like_sf"/>
</dbReference>
<evidence type="ECO:0000313" key="8">
    <source>
        <dbReference type="Proteomes" id="UP001596298"/>
    </source>
</evidence>
<comment type="caution">
    <text evidence="7">The sequence shown here is derived from an EMBL/GenBank/DDBJ whole genome shotgun (WGS) entry which is preliminary data.</text>
</comment>
<protein>
    <submittedName>
        <fullName evidence="7">TetR/AcrR family transcriptional regulator</fullName>
    </submittedName>
</protein>
<dbReference type="PROSITE" id="PS50977">
    <property type="entry name" value="HTH_TETR_2"/>
    <property type="match status" value="1"/>
</dbReference>
<dbReference type="Pfam" id="PF00440">
    <property type="entry name" value="TetR_N"/>
    <property type="match status" value="1"/>
</dbReference>
<evidence type="ECO:0000256" key="1">
    <source>
        <dbReference type="ARBA" id="ARBA00022491"/>
    </source>
</evidence>
<name>A0ABW2AB59_9MICO</name>
<evidence type="ECO:0000256" key="4">
    <source>
        <dbReference type="ARBA" id="ARBA00023163"/>
    </source>
</evidence>
<dbReference type="Proteomes" id="UP001596298">
    <property type="component" value="Unassembled WGS sequence"/>
</dbReference>
<gene>
    <name evidence="7" type="ORF">ACFQDH_01585</name>
</gene>
<organism evidence="7 8">
    <name type="scientific">Flexivirga alba</name>
    <dbReference type="NCBI Taxonomy" id="702742"/>
    <lineage>
        <taxon>Bacteria</taxon>
        <taxon>Bacillati</taxon>
        <taxon>Actinomycetota</taxon>
        <taxon>Actinomycetes</taxon>
        <taxon>Micrococcales</taxon>
        <taxon>Dermacoccaceae</taxon>
        <taxon>Flexivirga</taxon>
    </lineage>
</organism>
<evidence type="ECO:0000313" key="7">
    <source>
        <dbReference type="EMBL" id="MFC6703992.1"/>
    </source>
</evidence>
<sequence length="201" mass="22711">MARPAQPLDRSREDDLLRTAARDFASAGYAGTSLNNVITEAGWGKSSFYHYFANKRRLHDHVVHTLAARLVDGVRVPDIEKVSGAEFWVTMAELVEAFGKTARSHPETGYLGEMFHAPASDDDGSLAELREQVEQWLRRAVRHGRRVGAVRDDLPDDLLVELTLGTLRTLDRWAVRRRLHPEAADAPHLSIQLVRDLIERR</sequence>
<reference evidence="8" key="1">
    <citation type="journal article" date="2019" name="Int. J. Syst. Evol. Microbiol.">
        <title>The Global Catalogue of Microorganisms (GCM) 10K type strain sequencing project: providing services to taxonomists for standard genome sequencing and annotation.</title>
        <authorList>
            <consortium name="The Broad Institute Genomics Platform"/>
            <consortium name="The Broad Institute Genome Sequencing Center for Infectious Disease"/>
            <person name="Wu L."/>
            <person name="Ma J."/>
        </authorList>
    </citation>
    <scope>NUCLEOTIDE SEQUENCE [LARGE SCALE GENOMIC DNA]</scope>
    <source>
        <strain evidence="8">CCUG 58127</strain>
    </source>
</reference>
<dbReference type="SUPFAM" id="SSF46689">
    <property type="entry name" value="Homeodomain-like"/>
    <property type="match status" value="1"/>
</dbReference>
<evidence type="ECO:0000256" key="5">
    <source>
        <dbReference type="PROSITE-ProRule" id="PRU00335"/>
    </source>
</evidence>
<keyword evidence="1" id="KW-0678">Repressor</keyword>
<dbReference type="InterPro" id="IPR001647">
    <property type="entry name" value="HTH_TetR"/>
</dbReference>
<keyword evidence="2" id="KW-0805">Transcription regulation</keyword>
<keyword evidence="8" id="KW-1185">Reference proteome</keyword>
<feature type="DNA-binding region" description="H-T-H motif" evidence="5">
    <location>
        <begin position="33"/>
        <end position="52"/>
    </location>
</feature>
<keyword evidence="4" id="KW-0804">Transcription</keyword>
<dbReference type="PANTHER" id="PTHR30055">
    <property type="entry name" value="HTH-TYPE TRANSCRIPTIONAL REGULATOR RUTR"/>
    <property type="match status" value="1"/>
</dbReference>
<proteinExistence type="predicted"/>
<dbReference type="EMBL" id="JBHSWH010000001">
    <property type="protein sequence ID" value="MFC6703992.1"/>
    <property type="molecule type" value="Genomic_DNA"/>
</dbReference>
<feature type="domain" description="HTH tetR-type" evidence="6">
    <location>
        <begin position="10"/>
        <end position="70"/>
    </location>
</feature>
<dbReference type="PANTHER" id="PTHR30055:SF175">
    <property type="entry name" value="HTH-TYPE TRANSCRIPTIONAL REPRESSOR KSTR2"/>
    <property type="match status" value="1"/>
</dbReference>
<evidence type="ECO:0000256" key="3">
    <source>
        <dbReference type="ARBA" id="ARBA00023125"/>
    </source>
</evidence>
<dbReference type="RefSeq" id="WP_382397827.1">
    <property type="nucleotide sequence ID" value="NZ_JBHSWH010000001.1"/>
</dbReference>
<dbReference type="InterPro" id="IPR050109">
    <property type="entry name" value="HTH-type_TetR-like_transc_reg"/>
</dbReference>
<keyword evidence="3 5" id="KW-0238">DNA-binding</keyword>
<accession>A0ABW2AB59</accession>
<dbReference type="Gene3D" id="1.10.357.10">
    <property type="entry name" value="Tetracycline Repressor, domain 2"/>
    <property type="match status" value="1"/>
</dbReference>